<evidence type="ECO:0000313" key="1">
    <source>
        <dbReference type="EMBL" id="CAG5100866.1"/>
    </source>
</evidence>
<proteinExistence type="predicted"/>
<accession>A0A8J2MNN3</accession>
<protein>
    <submittedName>
        <fullName evidence="1">Uncharacterized protein</fullName>
    </submittedName>
</protein>
<sequence>MSSDICICCICNSKFEDGDIKTTVGPRGMENFISCSLERGDGKHVIWKNENKLIIHEECRVSYISKERVAVTKKRKLSTEPTINELSTDFDYKNCCVICALPCSEKLENKKPKKHRRKIHIIMENSTFKNRILEQCKKCTNESVNAVVKRLNDVDNLFSVGATYHNNCDVNFLSKLVSVKSSVNIRNTQYDKQFEKLFTFLENSEEPQWTLDEIINVLGEPAPNRKYVKNVLSERYEDKIIFSSNGRNRTIVTLKGFAEDLILDYFRNNISAENEKEKKSNILKLAARYIREDIRGMGMETEYYPPSNGFFGNDNINDVVPESLTSFLSDIILPQKKNVESYKKKITAISHSIIAAVRPISFISSLQLALSIYIHSKYQSKLLINMLNRLGMCASYDETLGLSKLEIKDVRALRSLRTEKTILLPGELLWVTGHSLRIPEHPGWNGFMELRTNSTLYSVSKINEQHKDLRESTVLRDLYDLRIMRKWFEEHCPFITSNQIVSLSTGVTGGSDVNCYNAEYFGLQSYKKLIPTFSTGPDGNVAVIEQFFGSVKFSQESQIIPLSVSNGSIIIGQSKFPIDEKILFTRFEKSDPDPKYYPKYFEYELCPYPLSIFDTPNSIRASKDDFFTLFTKTDKPNIGTFAIVDGETLLTQVSWTTNSTYMSVYEQYVNYLKNNYGNQCMIVFDSMTDDFNSIKVSAKLITTSATSVATEVYFDETKFTTKKRDILFQNHKNKCRFIVQLADVLRSYGILVKLTQPHEDFNHVIANEAMIQWRENRPPVIVSHNVDILCLLVAFVHKPQNMFFNIPGKAWYDTEKNQQQFQMLSPYLHVIRALTGTDVTSCFFNVSKKIVMKHLLKNQEEVRELLRVFDSPHSANNIPHLIERGEQLIMRFYNVQGKNLNDVRCQKYSSNLKNRRKTSFNLASLPPTSAAASHHIYRAYWLVQRWQNNIMPSLLWGWIIAHQTLVVPIATTLTPVPEELLNLIVCSCKKGCKSKTCSCRKSGLMCSDLCKECNDSCVNKPQILQDWQLTGYDDTYDEISLPKSFAFFLNRSSKHWTCAPTDYIGSSELYMEFNLKISTKDNRTVFLHPSGFPI</sequence>
<dbReference type="PANTHER" id="PTHR46704:SF1">
    <property type="entry name" value="TELOMERE LENGTH REGULATION PROTEIN TEL2 HOMOLOG"/>
    <property type="match status" value="1"/>
</dbReference>
<gene>
    <name evidence="1" type="ORF">HICCMSTLAB_LOCUS9939</name>
</gene>
<dbReference type="PANTHER" id="PTHR46704">
    <property type="entry name" value="CXC DOMAIN-CONTAINING PROTEIN-RELATED"/>
    <property type="match status" value="1"/>
</dbReference>
<keyword evidence="2" id="KW-1185">Reference proteome</keyword>
<name>A0A8J2MNN3_COTCN</name>
<reference evidence="1" key="1">
    <citation type="submission" date="2021-04" db="EMBL/GenBank/DDBJ databases">
        <authorList>
            <person name="Chebbi M.A.C M."/>
        </authorList>
    </citation>
    <scope>NUCLEOTIDE SEQUENCE</scope>
</reference>
<organism evidence="1 2">
    <name type="scientific">Cotesia congregata</name>
    <name type="common">Parasitoid wasp</name>
    <name type="synonym">Apanteles congregatus</name>
    <dbReference type="NCBI Taxonomy" id="51543"/>
    <lineage>
        <taxon>Eukaryota</taxon>
        <taxon>Metazoa</taxon>
        <taxon>Ecdysozoa</taxon>
        <taxon>Arthropoda</taxon>
        <taxon>Hexapoda</taxon>
        <taxon>Insecta</taxon>
        <taxon>Pterygota</taxon>
        <taxon>Neoptera</taxon>
        <taxon>Endopterygota</taxon>
        <taxon>Hymenoptera</taxon>
        <taxon>Apocrita</taxon>
        <taxon>Ichneumonoidea</taxon>
        <taxon>Braconidae</taxon>
        <taxon>Microgastrinae</taxon>
        <taxon>Cotesia</taxon>
    </lineage>
</organism>
<dbReference type="EMBL" id="CAJNRD030001122">
    <property type="protein sequence ID" value="CAG5100866.1"/>
    <property type="molecule type" value="Genomic_DNA"/>
</dbReference>
<dbReference type="AlphaFoldDB" id="A0A8J2MNN3"/>
<dbReference type="OrthoDB" id="7699940at2759"/>
<comment type="caution">
    <text evidence="1">The sequence shown here is derived from an EMBL/GenBank/DDBJ whole genome shotgun (WGS) entry which is preliminary data.</text>
</comment>
<dbReference type="Proteomes" id="UP000786811">
    <property type="component" value="Unassembled WGS sequence"/>
</dbReference>
<evidence type="ECO:0000313" key="2">
    <source>
        <dbReference type="Proteomes" id="UP000786811"/>
    </source>
</evidence>